<dbReference type="Proteomes" id="UP000033411">
    <property type="component" value="Unassembled WGS sequence"/>
</dbReference>
<dbReference type="STRING" id="1293439.WH87_05880"/>
<evidence type="ECO:0000313" key="4">
    <source>
        <dbReference type="Proteomes" id="UP000033411"/>
    </source>
</evidence>
<evidence type="ECO:0000256" key="1">
    <source>
        <dbReference type="SAM" id="MobiDB-lite"/>
    </source>
</evidence>
<dbReference type="Pfam" id="PF14247">
    <property type="entry name" value="DUF4344"/>
    <property type="match status" value="2"/>
</dbReference>
<keyword evidence="2" id="KW-0732">Signal</keyword>
<comment type="caution">
    <text evidence="3">The sequence shown here is derived from an EMBL/GenBank/DDBJ whole genome shotgun (WGS) entry which is preliminary data.</text>
</comment>
<dbReference type="InterPro" id="IPR025644">
    <property type="entry name" value="DUF4344"/>
</dbReference>
<name>A0A0F5QFC5_9HYPH</name>
<evidence type="ECO:0000313" key="3">
    <source>
        <dbReference type="EMBL" id="KKC39677.1"/>
    </source>
</evidence>
<evidence type="ECO:0008006" key="5">
    <source>
        <dbReference type="Google" id="ProtNLM"/>
    </source>
</evidence>
<gene>
    <name evidence="3" type="ORF">WH87_05880</name>
</gene>
<reference evidence="3 4" key="1">
    <citation type="submission" date="2015-03" db="EMBL/GenBank/DDBJ databases">
        <authorList>
            <person name="Lepp D."/>
            <person name="Hassan Y.I."/>
            <person name="Li X.-Z."/>
            <person name="Zhou T."/>
        </authorList>
    </citation>
    <scope>NUCLEOTIDE SEQUENCE [LARGE SCALE GENOMIC DNA]</scope>
    <source>
        <strain evidence="3 4">E84</strain>
    </source>
</reference>
<organism evidence="3 4">
    <name type="scientific">Devosia epidermidihirudinis</name>
    <dbReference type="NCBI Taxonomy" id="1293439"/>
    <lineage>
        <taxon>Bacteria</taxon>
        <taxon>Pseudomonadati</taxon>
        <taxon>Pseudomonadota</taxon>
        <taxon>Alphaproteobacteria</taxon>
        <taxon>Hyphomicrobiales</taxon>
        <taxon>Devosiaceae</taxon>
        <taxon>Devosia</taxon>
    </lineage>
</organism>
<proteinExistence type="predicted"/>
<sequence length="291" mass="32298">MRLSLTKLVAAVVLSMICFAGVAQAQTPTMTKSERADMRRFAYNNSLFVLYHEVAHLLFDQLEMPVLGREEDAADNVATWILLNKRTKAAEVALADAAQGWLYSGVAYDSGGDEGDFAASHSLDKQRAYQIVCLMVGSDDSAFRPIANKYSMDRDRQETCFWDYDLVDRSLKSLLGVRNPPAIRGTEVKVTYHDAGGRLKAAADAFKSSGVFDQVAEEVRTQYTLDAKVAFNAQRCGEANAFYDPDTIEVIFCYELMQDYMDLYMDNMSKPAAPAPRETGPGPGKNKISKF</sequence>
<dbReference type="RefSeq" id="WP_046138095.1">
    <property type="nucleotide sequence ID" value="NZ_LANJ01000011.1"/>
</dbReference>
<keyword evidence="4" id="KW-1185">Reference proteome</keyword>
<feature type="region of interest" description="Disordered" evidence="1">
    <location>
        <begin position="272"/>
        <end position="291"/>
    </location>
</feature>
<dbReference type="AlphaFoldDB" id="A0A0F5QFC5"/>
<accession>A0A0F5QFC5</accession>
<dbReference type="PATRIC" id="fig|1293439.3.peg.742"/>
<protein>
    <recommendedName>
        <fullName evidence="5">Metallopeptidase</fullName>
    </recommendedName>
</protein>
<evidence type="ECO:0000256" key="2">
    <source>
        <dbReference type="SAM" id="SignalP"/>
    </source>
</evidence>
<dbReference type="OrthoDB" id="935695at2"/>
<feature type="chain" id="PRO_5002494651" description="Metallopeptidase" evidence="2">
    <location>
        <begin position="26"/>
        <end position="291"/>
    </location>
</feature>
<feature type="signal peptide" evidence="2">
    <location>
        <begin position="1"/>
        <end position="25"/>
    </location>
</feature>
<dbReference type="EMBL" id="LANJ01000011">
    <property type="protein sequence ID" value="KKC39677.1"/>
    <property type="molecule type" value="Genomic_DNA"/>
</dbReference>